<feature type="compositionally biased region" description="Basic and acidic residues" evidence="6">
    <location>
        <begin position="184"/>
        <end position="194"/>
    </location>
</feature>
<evidence type="ECO:0000256" key="3">
    <source>
        <dbReference type="ARBA" id="ARBA00023082"/>
    </source>
</evidence>
<dbReference type="PANTHER" id="PTHR43133">
    <property type="entry name" value="RNA POLYMERASE ECF-TYPE SIGMA FACTO"/>
    <property type="match status" value="1"/>
</dbReference>
<evidence type="ECO:0000256" key="2">
    <source>
        <dbReference type="ARBA" id="ARBA00023015"/>
    </source>
</evidence>
<proteinExistence type="inferred from homology"/>
<sequence length="194" mass="22341">MSSTIMEIQKRYDEISYDSLFKEHSRLIYKLIINFVKSRNIHLHSSEIDDIYQEIALKIFKNDYISRYNDEKSSFITWLNIICRTTAIDYYRKNLRWMESVLSDVPARGAEDGPEAALFSLPAGVLTDRQAEVITLFYKEGLVAGEIARRLGITPPTVRSIKFQALDRLRAHYGASAPAPETNTPDHPERRKVS</sequence>
<dbReference type="Gene3D" id="1.10.1740.10">
    <property type="match status" value="1"/>
</dbReference>
<feature type="domain" description="RNA polymerase sigma-70 region 2" evidence="7">
    <location>
        <begin position="20"/>
        <end position="94"/>
    </location>
</feature>
<evidence type="ECO:0000313" key="10">
    <source>
        <dbReference type="Proteomes" id="UP000181901"/>
    </source>
</evidence>
<dbReference type="Pfam" id="PF04545">
    <property type="entry name" value="Sigma70_r4"/>
    <property type="match status" value="1"/>
</dbReference>
<evidence type="ECO:0000256" key="1">
    <source>
        <dbReference type="ARBA" id="ARBA00010641"/>
    </source>
</evidence>
<accession>A0A1J5MWA4</accession>
<dbReference type="SUPFAM" id="SSF88659">
    <property type="entry name" value="Sigma3 and sigma4 domains of RNA polymerase sigma factors"/>
    <property type="match status" value="1"/>
</dbReference>
<keyword evidence="2" id="KW-0805">Transcription regulation</keyword>
<dbReference type="InterPro" id="IPR036388">
    <property type="entry name" value="WH-like_DNA-bd_sf"/>
</dbReference>
<dbReference type="PANTHER" id="PTHR43133:SF8">
    <property type="entry name" value="RNA POLYMERASE SIGMA FACTOR HI_1459-RELATED"/>
    <property type="match status" value="1"/>
</dbReference>
<name>A0A1J5MWA4_9BACT</name>
<dbReference type="SUPFAM" id="SSF88946">
    <property type="entry name" value="Sigma2 domain of RNA polymerase sigma factors"/>
    <property type="match status" value="1"/>
</dbReference>
<organism evidence="9 10">
    <name type="scientific">Pseudodesulfovibrio hydrargyri</name>
    <dbReference type="NCBI Taxonomy" id="2125990"/>
    <lineage>
        <taxon>Bacteria</taxon>
        <taxon>Pseudomonadati</taxon>
        <taxon>Thermodesulfobacteriota</taxon>
        <taxon>Desulfovibrionia</taxon>
        <taxon>Desulfovibrionales</taxon>
        <taxon>Desulfovibrionaceae</taxon>
    </lineage>
</organism>
<dbReference type="Gene3D" id="1.10.10.10">
    <property type="entry name" value="Winged helix-like DNA-binding domain superfamily/Winged helix DNA-binding domain"/>
    <property type="match status" value="1"/>
</dbReference>
<dbReference type="RefSeq" id="WP_071546212.1">
    <property type="nucleotide sequence ID" value="NZ_LKAQ01000004.1"/>
</dbReference>
<dbReference type="GO" id="GO:0006352">
    <property type="term" value="P:DNA-templated transcription initiation"/>
    <property type="evidence" value="ECO:0007669"/>
    <property type="project" value="InterPro"/>
</dbReference>
<evidence type="ECO:0000259" key="7">
    <source>
        <dbReference type="Pfam" id="PF04542"/>
    </source>
</evidence>
<keyword evidence="10" id="KW-1185">Reference proteome</keyword>
<comment type="caution">
    <text evidence="9">The sequence shown here is derived from an EMBL/GenBank/DDBJ whole genome shotgun (WGS) entry which is preliminary data.</text>
</comment>
<dbReference type="InterPro" id="IPR013324">
    <property type="entry name" value="RNA_pol_sigma_r3/r4-like"/>
</dbReference>
<gene>
    <name evidence="9" type="primary">sigK</name>
    <name evidence="9" type="ORF">BerOc1_02748</name>
</gene>
<feature type="region of interest" description="Disordered" evidence="6">
    <location>
        <begin position="174"/>
        <end position="194"/>
    </location>
</feature>
<dbReference type="OrthoDB" id="9784272at2"/>
<dbReference type="GO" id="GO:0016987">
    <property type="term" value="F:sigma factor activity"/>
    <property type="evidence" value="ECO:0007669"/>
    <property type="project" value="UniProtKB-KW"/>
</dbReference>
<keyword evidence="3" id="KW-0731">Sigma factor</keyword>
<reference evidence="9 10" key="1">
    <citation type="submission" date="2015-09" db="EMBL/GenBank/DDBJ databases">
        <title>Genome of Desulfovibrio dechloracetivorans BerOc1, a mercury methylating strain isolated from highly hydrocarbons and metals contaminated coastal sediments.</title>
        <authorList>
            <person name="Goni Urriza M."/>
            <person name="Gassie C."/>
            <person name="Bouchez O."/>
            <person name="Klopp C."/>
            <person name="Ranchou-Peyruse A."/>
            <person name="Remy G."/>
        </authorList>
    </citation>
    <scope>NUCLEOTIDE SEQUENCE [LARGE SCALE GENOMIC DNA]</scope>
    <source>
        <strain evidence="9 10">BerOc1</strain>
    </source>
</reference>
<dbReference type="NCBIfam" id="TIGR02937">
    <property type="entry name" value="sigma70-ECF"/>
    <property type="match status" value="1"/>
</dbReference>
<dbReference type="InterPro" id="IPR013325">
    <property type="entry name" value="RNA_pol_sigma_r2"/>
</dbReference>
<feature type="domain" description="RNA polymerase sigma-70 region 4" evidence="8">
    <location>
        <begin position="125"/>
        <end position="171"/>
    </location>
</feature>
<dbReference type="GO" id="GO:0003677">
    <property type="term" value="F:DNA binding"/>
    <property type="evidence" value="ECO:0007669"/>
    <property type="project" value="UniProtKB-KW"/>
</dbReference>
<dbReference type="InterPro" id="IPR007630">
    <property type="entry name" value="RNA_pol_sigma70_r4"/>
</dbReference>
<evidence type="ECO:0000259" key="8">
    <source>
        <dbReference type="Pfam" id="PF04545"/>
    </source>
</evidence>
<evidence type="ECO:0000256" key="5">
    <source>
        <dbReference type="ARBA" id="ARBA00023163"/>
    </source>
</evidence>
<dbReference type="Proteomes" id="UP000181901">
    <property type="component" value="Unassembled WGS sequence"/>
</dbReference>
<dbReference type="InterPro" id="IPR007627">
    <property type="entry name" value="RNA_pol_sigma70_r2"/>
</dbReference>
<evidence type="ECO:0000256" key="4">
    <source>
        <dbReference type="ARBA" id="ARBA00023125"/>
    </source>
</evidence>
<keyword evidence="4" id="KW-0238">DNA-binding</keyword>
<evidence type="ECO:0000313" key="9">
    <source>
        <dbReference type="EMBL" id="OIQ50806.1"/>
    </source>
</evidence>
<evidence type="ECO:0000256" key="6">
    <source>
        <dbReference type="SAM" id="MobiDB-lite"/>
    </source>
</evidence>
<dbReference type="EMBL" id="LKAQ01000004">
    <property type="protein sequence ID" value="OIQ50806.1"/>
    <property type="molecule type" value="Genomic_DNA"/>
</dbReference>
<dbReference type="CDD" id="cd06171">
    <property type="entry name" value="Sigma70_r4"/>
    <property type="match status" value="1"/>
</dbReference>
<dbReference type="InterPro" id="IPR039425">
    <property type="entry name" value="RNA_pol_sigma-70-like"/>
</dbReference>
<comment type="similarity">
    <text evidence="1">Belongs to the sigma-70 factor family. ECF subfamily.</text>
</comment>
<protein>
    <submittedName>
        <fullName evidence="9">ECF RNA polymerase sigma factor SigK</fullName>
    </submittedName>
</protein>
<keyword evidence="5" id="KW-0804">Transcription</keyword>
<dbReference type="AlphaFoldDB" id="A0A1J5MWA4"/>
<dbReference type="InterPro" id="IPR014284">
    <property type="entry name" value="RNA_pol_sigma-70_dom"/>
</dbReference>
<dbReference type="Pfam" id="PF04542">
    <property type="entry name" value="Sigma70_r2"/>
    <property type="match status" value="1"/>
</dbReference>